<keyword evidence="2" id="KW-1133">Transmembrane helix</keyword>
<accession>A0A3N0WVV6</accession>
<feature type="region of interest" description="Disordered" evidence="1">
    <location>
        <begin position="29"/>
        <end position="53"/>
    </location>
</feature>
<dbReference type="EMBL" id="RJUG01000003">
    <property type="protein sequence ID" value="ROI09202.1"/>
    <property type="molecule type" value="Genomic_DNA"/>
</dbReference>
<dbReference type="Proteomes" id="UP000270224">
    <property type="component" value="Unassembled WGS sequence"/>
</dbReference>
<proteinExistence type="predicted"/>
<organism evidence="3 4">
    <name type="scientific">Kaistella daneshvariae</name>
    <dbReference type="NCBI Taxonomy" id="2487074"/>
    <lineage>
        <taxon>Bacteria</taxon>
        <taxon>Pseudomonadati</taxon>
        <taxon>Bacteroidota</taxon>
        <taxon>Flavobacteriia</taxon>
        <taxon>Flavobacteriales</taxon>
        <taxon>Weeksellaceae</taxon>
        <taxon>Chryseobacterium group</taxon>
        <taxon>Kaistella</taxon>
    </lineage>
</organism>
<keyword evidence="2" id="KW-0812">Transmembrane</keyword>
<evidence type="ECO:0000256" key="2">
    <source>
        <dbReference type="SAM" id="Phobius"/>
    </source>
</evidence>
<comment type="caution">
    <text evidence="3">The sequence shown here is derived from an EMBL/GenBank/DDBJ whole genome shotgun (WGS) entry which is preliminary data.</text>
</comment>
<reference evidence="4" key="2">
    <citation type="submission" date="2018-11" db="EMBL/GenBank/DDBJ databases">
        <title>Proposal to divide the Flavobacteriaceae and reorganize its genera based on Amino Acid Identity values calculated from whole genome sequences.</title>
        <authorList>
            <person name="Nicholson A.C."/>
            <person name="Gulvik C.A."/>
            <person name="Whitney A.M."/>
            <person name="Humrighouse B.W."/>
            <person name="Bell M."/>
            <person name="Holmens B."/>
            <person name="Steigerwalt A."/>
            <person name="Villarma A."/>
            <person name="Sheth M."/>
            <person name="Batra D."/>
            <person name="Pryor J."/>
            <person name="Bernardet J.-F."/>
            <person name="Hugo C."/>
            <person name="Kampfer P."/>
            <person name="Newman J."/>
            <person name="Mcquiston J.R."/>
        </authorList>
    </citation>
    <scope>NUCLEOTIDE SEQUENCE [LARGE SCALE GENOMIC DNA]</scope>
    <source>
        <strain evidence="4">H3056</strain>
    </source>
</reference>
<evidence type="ECO:0000313" key="3">
    <source>
        <dbReference type="EMBL" id="ROI09202.1"/>
    </source>
</evidence>
<evidence type="ECO:0000256" key="1">
    <source>
        <dbReference type="SAM" id="MobiDB-lite"/>
    </source>
</evidence>
<keyword evidence="2" id="KW-0472">Membrane</keyword>
<gene>
    <name evidence="3" type="ORF">EGI11_07260</name>
</gene>
<reference evidence="4" key="1">
    <citation type="submission" date="2018-11" db="EMBL/GenBank/DDBJ databases">
        <title>Proposal to divide the Flavobacteriaceae and reorganize its genera based on Amino Acid Identity values calculated from whole genome sequences.</title>
        <authorList>
            <person name="Nicholson A.C."/>
            <person name="Gulvik C.A."/>
            <person name="Whitney A.M."/>
            <person name="Humrighouse B.W."/>
            <person name="Bell M."/>
            <person name="Holmes B."/>
            <person name="Steigerwalt A."/>
            <person name="Villarma A."/>
            <person name="Sheth M."/>
            <person name="Batra D."/>
            <person name="Pryor J."/>
            <person name="Bernardet J.-F."/>
            <person name="Hugo C."/>
            <person name="Kampfer P."/>
            <person name="Newman J."/>
            <person name="Mcquiston J.R."/>
        </authorList>
    </citation>
    <scope>NUCLEOTIDE SEQUENCE [LARGE SCALE GENOMIC DNA]</scope>
    <source>
        <strain evidence="4">H3056</strain>
    </source>
</reference>
<sequence>MLLFLLGSKAQGQMFKENNSFVNSELVSGNTLQAENPPGTGTDPLDSPLEDNDPVPAPIDGFIPWLLTLAFGLIFYKKGLARS</sequence>
<evidence type="ECO:0000313" key="4">
    <source>
        <dbReference type="Proteomes" id="UP000270224"/>
    </source>
</evidence>
<name>A0A3N0WVV6_9FLAO</name>
<dbReference type="AlphaFoldDB" id="A0A3N0WVV6"/>
<feature type="transmembrane region" description="Helical" evidence="2">
    <location>
        <begin position="55"/>
        <end position="76"/>
    </location>
</feature>
<protein>
    <submittedName>
        <fullName evidence="3">Uncharacterized protein</fullName>
    </submittedName>
</protein>